<sequence>MTIHLPESHYTLTTLIIPEDMPDQALLKAPTQAAQALVETIISRTGRVPCLKELNLKEGLELHCQNDIWVDKEVLKDMEHEPEKERKESKPPKRKRKRKPRLKRTASGKKVLTSYNKKFKKRLRKKTRKCLRKLNRNGFAVRIVINRYEEITIFLIPVLFCPDCKKRREFECFKKLQYCHRVLTLEMIKHCRYDSEVYEKLLTEDILELLEAGELVVYFEEEQAEARKRDFQKNVAYAKRVVQGPLGLRPEPDIPALKKGEKPDRKDARRNRLRQLAAWAKAFAARFIDKIACIKNWYSLLRLKCSDTNGDPLWKKPVSRRKSNSEYILTSAIRL</sequence>
<feature type="compositionally biased region" description="Basic and acidic residues" evidence="1">
    <location>
        <begin position="79"/>
        <end position="91"/>
    </location>
</feature>
<name>A0A6N3H7Z6_EUBLI</name>
<evidence type="ECO:0000256" key="1">
    <source>
        <dbReference type="SAM" id="MobiDB-lite"/>
    </source>
</evidence>
<protein>
    <submittedName>
        <fullName evidence="2">Uncharacterized protein</fullName>
    </submittedName>
</protein>
<feature type="region of interest" description="Disordered" evidence="1">
    <location>
        <begin position="249"/>
        <end position="268"/>
    </location>
</feature>
<gene>
    <name evidence="2" type="ORF">ELLFYP34_01032</name>
</gene>
<dbReference type="EMBL" id="CACRTR010000023">
    <property type="protein sequence ID" value="VYU73024.1"/>
    <property type="molecule type" value="Genomic_DNA"/>
</dbReference>
<proteinExistence type="predicted"/>
<feature type="compositionally biased region" description="Basic residues" evidence="1">
    <location>
        <begin position="92"/>
        <end position="107"/>
    </location>
</feature>
<dbReference type="AlphaFoldDB" id="A0A6N3H7Z6"/>
<feature type="region of interest" description="Disordered" evidence="1">
    <location>
        <begin position="79"/>
        <end position="108"/>
    </location>
</feature>
<evidence type="ECO:0000313" key="2">
    <source>
        <dbReference type="EMBL" id="VYU73024.1"/>
    </source>
</evidence>
<accession>A0A6N3H7Z6</accession>
<organism evidence="2">
    <name type="scientific">Eubacterium limosum</name>
    <dbReference type="NCBI Taxonomy" id="1736"/>
    <lineage>
        <taxon>Bacteria</taxon>
        <taxon>Bacillati</taxon>
        <taxon>Bacillota</taxon>
        <taxon>Clostridia</taxon>
        <taxon>Eubacteriales</taxon>
        <taxon>Eubacteriaceae</taxon>
        <taxon>Eubacterium</taxon>
    </lineage>
</organism>
<reference evidence="2" key="1">
    <citation type="submission" date="2019-11" db="EMBL/GenBank/DDBJ databases">
        <authorList>
            <person name="Feng L."/>
        </authorList>
    </citation>
    <scope>NUCLEOTIDE SEQUENCE</scope>
    <source>
        <strain evidence="2">ElimosumLFYP34</strain>
    </source>
</reference>
<feature type="compositionally biased region" description="Basic and acidic residues" evidence="1">
    <location>
        <begin position="250"/>
        <end position="267"/>
    </location>
</feature>